<dbReference type="InterPro" id="IPR015943">
    <property type="entry name" value="WD40/YVTN_repeat-like_dom_sf"/>
</dbReference>
<reference evidence="4" key="1">
    <citation type="submission" date="2016-12" db="EMBL/GenBank/DDBJ databases">
        <title>Comparative genomics of four Isosphaeraceae planctomycetes: a common pool of plasmids and glycoside hydrolase genes.</title>
        <authorList>
            <person name="Ivanova A."/>
        </authorList>
    </citation>
    <scope>NUCLEOTIDE SEQUENCE [LARGE SCALE GENOMIC DNA]</scope>
    <source>
        <strain evidence="4">PX4</strain>
    </source>
</reference>
<protein>
    <recommendedName>
        <fullName evidence="5">Phosphoesterase</fullName>
    </recommendedName>
</protein>
<dbReference type="Proteomes" id="UP000186309">
    <property type="component" value="Chromosome"/>
</dbReference>
<dbReference type="KEGG" id="pbor:BSF38_00067"/>
<dbReference type="Pfam" id="PF04185">
    <property type="entry name" value="Phosphoesterase"/>
    <property type="match status" value="1"/>
</dbReference>
<dbReference type="SUPFAM" id="SSF51004">
    <property type="entry name" value="C-terminal (heme d1) domain of cytochrome cd1-nitrite reductase"/>
    <property type="match status" value="1"/>
</dbReference>
<evidence type="ECO:0008006" key="5">
    <source>
        <dbReference type="Google" id="ProtNLM"/>
    </source>
</evidence>
<dbReference type="EMBL" id="CP019082">
    <property type="protein sequence ID" value="APW58667.1"/>
    <property type="molecule type" value="Genomic_DNA"/>
</dbReference>
<dbReference type="AlphaFoldDB" id="A0A1U7CID4"/>
<gene>
    <name evidence="3" type="ORF">BSF38_00067</name>
</gene>
<dbReference type="InterPro" id="IPR051200">
    <property type="entry name" value="Host-pathogen_enzymatic-act"/>
</dbReference>
<dbReference type="InterPro" id="IPR007312">
    <property type="entry name" value="Phosphoesterase"/>
</dbReference>
<dbReference type="SUPFAM" id="SSF53649">
    <property type="entry name" value="Alkaline phosphatase-like"/>
    <property type="match status" value="1"/>
</dbReference>
<dbReference type="Pfam" id="PF10282">
    <property type="entry name" value="Lactonase"/>
    <property type="match status" value="1"/>
</dbReference>
<organism evidence="3 4">
    <name type="scientific">Paludisphaera borealis</name>
    <dbReference type="NCBI Taxonomy" id="1387353"/>
    <lineage>
        <taxon>Bacteria</taxon>
        <taxon>Pseudomonadati</taxon>
        <taxon>Planctomycetota</taxon>
        <taxon>Planctomycetia</taxon>
        <taxon>Isosphaerales</taxon>
        <taxon>Isosphaeraceae</taxon>
        <taxon>Paludisphaera</taxon>
    </lineage>
</organism>
<evidence type="ECO:0000256" key="2">
    <source>
        <dbReference type="SAM" id="SignalP"/>
    </source>
</evidence>
<keyword evidence="4" id="KW-1185">Reference proteome</keyword>
<feature type="chain" id="PRO_5012346354" description="Phosphoesterase" evidence="2">
    <location>
        <begin position="20"/>
        <end position="892"/>
    </location>
</feature>
<dbReference type="PANTHER" id="PTHR47197">
    <property type="entry name" value="PROTEIN NIRF"/>
    <property type="match status" value="1"/>
</dbReference>
<dbReference type="InterPro" id="IPR019405">
    <property type="entry name" value="Lactonase_7-beta_prop"/>
</dbReference>
<keyword evidence="1" id="KW-0378">Hydrolase</keyword>
<proteinExistence type="predicted"/>
<keyword evidence="2" id="KW-0732">Signal</keyword>
<dbReference type="Gene3D" id="2.130.10.10">
    <property type="entry name" value="YVTN repeat-like/Quinoprotein amine dehydrogenase"/>
    <property type="match status" value="3"/>
</dbReference>
<sequence>MVRGWSLMCWMVVASTALGQEAAIERTTDLVGRWRDDVISTPVNQVLTPYGRQVELAGLRPQALALSPDGKRLLVSGKTSELLVIDIDQAKVVQRVALPGEDQQKPPAVVSPNILNPDRKGQVSYTGLTFSHNGKRVYLSNVDGSIKVFAVAEDGAIQPAQVFHLPEANAPRRKPEIPSGLAMSDDDARLYVCGNLSNKLLELNTADGALLRSWDVGVAPYDVVLVAGKAFVSNWGGRRPGSGDLTGPAGQGTEVHVDPVRYIASEGSVSIIDLAGNRVSRELLTGLHASALAVSPDRRFVVCANAGSDHLSLIDVAREAVVETVWAKNKPSDLLGATPNALAFDDSGRRLFVANGTQNAVAVFHFDPDDKGDTKLEGLIPAGWFPGAIAFDARRKSLCVANIKGLPLLPKTQKDGKKGFNSHHYHGSVSLMPLPSKEDLPKLSERAARNLRRGAIAQAALPARENQPPRAVPERIGEPSLIQHVVYVIKENRTYDQVLGAHKRGRGQADLCIFGADVTPNQHKLVDEFVLLDNTYCAGILSADGHQWSTTAFGTDYMEKSFAGFPRSYPDGMGEDDKDALAYSPAGFLWDNVVAHKKTIRNYGEFMGPKVRWRDATRKGVPDYLACYRTWKGESTEVVFQSEPSVESIRPFSPTDYVGWEMAVPDQYRADFVIRELREFEKKGEYPNLVIICLPNDHTSGTSPGSPTPASCMADNDLALGRIVEALSHSRFWDKMAVFAIEDDPQAGWDHVSGYRTTAYCVSPYAKRNAVVSTQYNTTSVIRTIEQILGLPPMNQFDASATPMFDCFIDKPDFRPFDSVANRVPLDQMNPDPKAIRDEVLREDAVLSAQLNFREVDKAPEDTLNRILWRARKGSAIPYPAWAIGLADDDDD</sequence>
<feature type="signal peptide" evidence="2">
    <location>
        <begin position="1"/>
        <end position="19"/>
    </location>
</feature>
<dbReference type="STRING" id="1387353.BSF38_00067"/>
<accession>A0A1U7CID4</accession>
<dbReference type="InterPro" id="IPR011048">
    <property type="entry name" value="Haem_d1_sf"/>
</dbReference>
<name>A0A1U7CID4_9BACT</name>
<dbReference type="PANTHER" id="PTHR47197:SF3">
    <property type="entry name" value="DIHYDRO-HEME D1 DEHYDROGENASE"/>
    <property type="match status" value="1"/>
</dbReference>
<dbReference type="InterPro" id="IPR017850">
    <property type="entry name" value="Alkaline_phosphatase_core_sf"/>
</dbReference>
<evidence type="ECO:0000313" key="3">
    <source>
        <dbReference type="EMBL" id="APW58667.1"/>
    </source>
</evidence>
<evidence type="ECO:0000256" key="1">
    <source>
        <dbReference type="ARBA" id="ARBA00022801"/>
    </source>
</evidence>
<dbReference type="OrthoDB" id="9772811at2"/>
<evidence type="ECO:0000313" key="4">
    <source>
        <dbReference type="Proteomes" id="UP000186309"/>
    </source>
</evidence>
<dbReference type="Gene3D" id="3.40.720.10">
    <property type="entry name" value="Alkaline Phosphatase, subunit A"/>
    <property type="match status" value="1"/>
</dbReference>
<dbReference type="GO" id="GO:0016788">
    <property type="term" value="F:hydrolase activity, acting on ester bonds"/>
    <property type="evidence" value="ECO:0007669"/>
    <property type="project" value="InterPro"/>
</dbReference>